<evidence type="ECO:0000313" key="1">
    <source>
        <dbReference type="EMBL" id="KZN61391.1"/>
    </source>
</evidence>
<dbReference type="PATRIC" id="fig|1365257.3.peg.4276"/>
<sequence length="102" mass="11393">MKLFVSLFSISLLTACNTNTFLDVSEFEVDVEKYLSCSSAKKAYAAALDDNGVWGSGFSYGFPTQQLANKRALEECETQRSNHNIQAECVVYFEGNTPVREF</sequence>
<dbReference type="Proteomes" id="UP000076661">
    <property type="component" value="Unassembled WGS sequence"/>
</dbReference>
<accession>A0A167JN19</accession>
<dbReference type="EMBL" id="AUXX01000045">
    <property type="protein sequence ID" value="KZN61391.1"/>
    <property type="molecule type" value="Genomic_DNA"/>
</dbReference>
<organism evidence="1 2">
    <name type="scientific">Pseudoalteromonas luteoviolacea S4060-1</name>
    <dbReference type="NCBI Taxonomy" id="1365257"/>
    <lineage>
        <taxon>Bacteria</taxon>
        <taxon>Pseudomonadati</taxon>
        <taxon>Pseudomonadota</taxon>
        <taxon>Gammaproteobacteria</taxon>
        <taxon>Alteromonadales</taxon>
        <taxon>Pseudoalteromonadaceae</taxon>
        <taxon>Pseudoalteromonas</taxon>
    </lineage>
</organism>
<dbReference type="RefSeq" id="WP_063382523.1">
    <property type="nucleotide sequence ID" value="NZ_AUXX01000045.1"/>
</dbReference>
<dbReference type="PROSITE" id="PS51257">
    <property type="entry name" value="PROKAR_LIPOPROTEIN"/>
    <property type="match status" value="1"/>
</dbReference>
<proteinExistence type="predicted"/>
<evidence type="ECO:0000313" key="2">
    <source>
        <dbReference type="Proteomes" id="UP000076661"/>
    </source>
</evidence>
<gene>
    <name evidence="1" type="ORF">N478_04810</name>
</gene>
<evidence type="ECO:0008006" key="3">
    <source>
        <dbReference type="Google" id="ProtNLM"/>
    </source>
</evidence>
<reference evidence="1 2" key="1">
    <citation type="submission" date="2013-07" db="EMBL/GenBank/DDBJ databases">
        <title>Comparative Genomic and Metabolomic Analysis of Twelve Strains of Pseudoalteromonas luteoviolacea.</title>
        <authorList>
            <person name="Vynne N.G."/>
            <person name="Mansson M."/>
            <person name="Gram L."/>
        </authorList>
    </citation>
    <scope>NUCLEOTIDE SEQUENCE [LARGE SCALE GENOMIC DNA]</scope>
    <source>
        <strain evidence="1 2">S4060-1</strain>
    </source>
</reference>
<name>A0A167JN19_9GAMM</name>
<comment type="caution">
    <text evidence="1">The sequence shown here is derived from an EMBL/GenBank/DDBJ whole genome shotgun (WGS) entry which is preliminary data.</text>
</comment>
<dbReference type="AlphaFoldDB" id="A0A167JN19"/>
<protein>
    <recommendedName>
        <fullName evidence="3">DUF4189 domain-containing protein</fullName>
    </recommendedName>
</protein>